<dbReference type="KEGG" id="syw:SYNW1566"/>
<dbReference type="EMBL" id="BX569693">
    <property type="protein sequence ID" value="CAE08081.1"/>
    <property type="molecule type" value="Genomic_DNA"/>
</dbReference>
<organism evidence="1 2">
    <name type="scientific">Parasynechococcus marenigrum (strain WH8102)</name>
    <dbReference type="NCBI Taxonomy" id="84588"/>
    <lineage>
        <taxon>Bacteria</taxon>
        <taxon>Bacillati</taxon>
        <taxon>Cyanobacteriota</taxon>
        <taxon>Cyanophyceae</taxon>
        <taxon>Synechococcales</taxon>
        <taxon>Prochlorococcaceae</taxon>
        <taxon>Parasynechococcus</taxon>
        <taxon>Parasynechococcus marenigrum</taxon>
    </lineage>
</organism>
<proteinExistence type="predicted"/>
<evidence type="ECO:0000313" key="1">
    <source>
        <dbReference type="EMBL" id="CAE08081.1"/>
    </source>
</evidence>
<name>Q7U5X5_PARMW</name>
<dbReference type="Proteomes" id="UP000001422">
    <property type="component" value="Chromosome"/>
</dbReference>
<reference evidence="1 2" key="1">
    <citation type="journal article" date="2003" name="Nature">
        <title>The genome of a motile marine Synechococcus.</title>
        <authorList>
            <person name="Palenik B."/>
            <person name="Brahamsha B."/>
            <person name="Larimer F."/>
            <person name="Land M."/>
            <person name="Hauser L."/>
            <person name="Chain P."/>
            <person name="Lamerdin J."/>
            <person name="Regala W."/>
            <person name="Allen E.A."/>
            <person name="McCarren J."/>
            <person name="Paulsen I."/>
            <person name="Dufresne A."/>
            <person name="Partensky F."/>
            <person name="Webb E."/>
            <person name="Waterbury J."/>
        </authorList>
    </citation>
    <scope>NUCLEOTIDE SEQUENCE [LARGE SCALE GENOMIC DNA]</scope>
    <source>
        <strain evidence="1 2">WH8102</strain>
    </source>
</reference>
<dbReference type="RefSeq" id="WP_011128430.1">
    <property type="nucleotide sequence ID" value="NC_005070.1"/>
</dbReference>
<gene>
    <name evidence="1" type="ordered locus">SYNW1566</name>
</gene>
<dbReference type="HOGENOM" id="CLU_1926555_0_0_3"/>
<evidence type="ECO:0000313" key="2">
    <source>
        <dbReference type="Proteomes" id="UP000001422"/>
    </source>
</evidence>
<sequence>MLITMARTSAKERLARREHALALLADGNSFRTVAALVSGKYGVSERTAQRDLTWARNRLVGELSSTEVKELLAWFCHRTQTIVQKAEKAGAYGAAVAGMNLIYQAVLSRELDSIHSNRHRGYGNRHGNYKG</sequence>
<protein>
    <submittedName>
        <fullName evidence="1">Uncharacterized protein</fullName>
    </submittedName>
</protein>
<accession>Q7U5X5</accession>
<dbReference type="STRING" id="84588.SYNW1566"/>
<keyword evidence="2" id="KW-1185">Reference proteome</keyword>
<dbReference type="AlphaFoldDB" id="Q7U5X5"/>